<evidence type="ECO:0000313" key="2">
    <source>
        <dbReference type="Proteomes" id="UP000027586"/>
    </source>
</evidence>
<organism evidence="1 2">
    <name type="scientific">Lichtheimia corymbifera JMRC:FSU:9682</name>
    <dbReference type="NCBI Taxonomy" id="1263082"/>
    <lineage>
        <taxon>Eukaryota</taxon>
        <taxon>Fungi</taxon>
        <taxon>Fungi incertae sedis</taxon>
        <taxon>Mucoromycota</taxon>
        <taxon>Mucoromycotina</taxon>
        <taxon>Mucoromycetes</taxon>
        <taxon>Mucorales</taxon>
        <taxon>Lichtheimiaceae</taxon>
        <taxon>Lichtheimia</taxon>
    </lineage>
</organism>
<dbReference type="VEuPathDB" id="FungiDB:LCOR_03349.1"/>
<accession>A0A068RPX8</accession>
<gene>
    <name evidence="1" type="ORF">LCOR_03349.1</name>
</gene>
<dbReference type="AlphaFoldDB" id="A0A068RPX8"/>
<comment type="caution">
    <text evidence="1">The sequence shown here is derived from an EMBL/GenBank/DDBJ whole genome shotgun (WGS) entry which is preliminary data.</text>
</comment>
<dbReference type="Proteomes" id="UP000027586">
    <property type="component" value="Unassembled WGS sequence"/>
</dbReference>
<name>A0A068RPX8_9FUNG</name>
<sequence>MAQQHPSLQSIALSVAPIPLEKRIRMNNRAKVSSIARTPHLRHIDILSWRVHDLLLLELFSSATVLQHIEMHISPVQVTLPMFLALARFPLITLVLSSDGSRLRGILDNDGLRYFVDYHAGPLAVMTVTGNFHVDTSTGRTLMYARQKLGNRYSGL</sequence>
<reference evidence="1" key="1">
    <citation type="submission" date="2013-08" db="EMBL/GenBank/DDBJ databases">
        <title>Gene expansion shapes genome architecture in the human pathogen Lichtheimia corymbifera: an evolutionary genomics analysis in the ancient terrestrial Mucorales (Mucoromycotina).</title>
        <authorList>
            <person name="Schwartze V.U."/>
            <person name="Winter S."/>
            <person name="Shelest E."/>
            <person name="Marcet-Houben M."/>
            <person name="Horn F."/>
            <person name="Wehner S."/>
            <person name="Hoffmann K."/>
            <person name="Riege K."/>
            <person name="Sammeth M."/>
            <person name="Nowrousian M."/>
            <person name="Valiante V."/>
            <person name="Linde J."/>
            <person name="Jacobsen I.D."/>
            <person name="Marz M."/>
            <person name="Brakhage A.A."/>
            <person name="Gabaldon T."/>
            <person name="Bocker S."/>
            <person name="Voigt K."/>
        </authorList>
    </citation>
    <scope>NUCLEOTIDE SEQUENCE [LARGE SCALE GENOMIC DNA]</scope>
    <source>
        <strain evidence="1">FSU 9682</strain>
    </source>
</reference>
<evidence type="ECO:0000313" key="1">
    <source>
        <dbReference type="EMBL" id="CDH51790.1"/>
    </source>
</evidence>
<proteinExistence type="predicted"/>
<dbReference type="EMBL" id="CBTN010000011">
    <property type="protein sequence ID" value="CDH51790.1"/>
    <property type="molecule type" value="Genomic_DNA"/>
</dbReference>
<protein>
    <submittedName>
        <fullName evidence="1">Uncharacterized protein</fullName>
    </submittedName>
</protein>
<keyword evidence="2" id="KW-1185">Reference proteome</keyword>